<accession>A0AAW2JKW9</accession>
<reference evidence="2" key="1">
    <citation type="submission" date="2020-06" db="EMBL/GenBank/DDBJ databases">
        <authorList>
            <person name="Li T."/>
            <person name="Hu X."/>
            <person name="Zhang T."/>
            <person name="Song X."/>
            <person name="Zhang H."/>
            <person name="Dai N."/>
            <person name="Sheng W."/>
            <person name="Hou X."/>
            <person name="Wei L."/>
        </authorList>
    </citation>
    <scope>NUCLEOTIDE SEQUENCE</scope>
    <source>
        <strain evidence="2">G02</strain>
        <tissue evidence="2">Leaf</tissue>
    </source>
</reference>
<proteinExistence type="predicted"/>
<name>A0AAW2JKW9_SESRA</name>
<feature type="region of interest" description="Disordered" evidence="1">
    <location>
        <begin position="1"/>
        <end position="49"/>
    </location>
</feature>
<dbReference type="AlphaFoldDB" id="A0AAW2JKW9"/>
<feature type="region of interest" description="Disordered" evidence="1">
    <location>
        <begin position="55"/>
        <end position="74"/>
    </location>
</feature>
<gene>
    <name evidence="2" type="ORF">Sradi_6892900</name>
</gene>
<evidence type="ECO:0000256" key="1">
    <source>
        <dbReference type="SAM" id="MobiDB-lite"/>
    </source>
</evidence>
<protein>
    <submittedName>
        <fullName evidence="2">Uncharacterized protein</fullName>
    </submittedName>
</protein>
<reference evidence="2" key="2">
    <citation type="journal article" date="2024" name="Plant">
        <title>Genomic evolution and insights into agronomic trait innovations of Sesamum species.</title>
        <authorList>
            <person name="Miao H."/>
            <person name="Wang L."/>
            <person name="Qu L."/>
            <person name="Liu H."/>
            <person name="Sun Y."/>
            <person name="Le M."/>
            <person name="Wang Q."/>
            <person name="Wei S."/>
            <person name="Zheng Y."/>
            <person name="Lin W."/>
            <person name="Duan Y."/>
            <person name="Cao H."/>
            <person name="Xiong S."/>
            <person name="Wang X."/>
            <person name="Wei L."/>
            <person name="Li C."/>
            <person name="Ma Q."/>
            <person name="Ju M."/>
            <person name="Zhao R."/>
            <person name="Li G."/>
            <person name="Mu C."/>
            <person name="Tian Q."/>
            <person name="Mei H."/>
            <person name="Zhang T."/>
            <person name="Gao T."/>
            <person name="Zhang H."/>
        </authorList>
    </citation>
    <scope>NUCLEOTIDE SEQUENCE</scope>
    <source>
        <strain evidence="2">G02</strain>
    </source>
</reference>
<sequence>MGSPSKTRAGVAIRVRSARRGARAGGNGVGGREATVFSPPVGVGRSPSPNFSIHRFFKDSAPSKRPHRHHQPPD</sequence>
<organism evidence="2">
    <name type="scientific">Sesamum radiatum</name>
    <name type="common">Black benniseed</name>
    <dbReference type="NCBI Taxonomy" id="300843"/>
    <lineage>
        <taxon>Eukaryota</taxon>
        <taxon>Viridiplantae</taxon>
        <taxon>Streptophyta</taxon>
        <taxon>Embryophyta</taxon>
        <taxon>Tracheophyta</taxon>
        <taxon>Spermatophyta</taxon>
        <taxon>Magnoliopsida</taxon>
        <taxon>eudicotyledons</taxon>
        <taxon>Gunneridae</taxon>
        <taxon>Pentapetalae</taxon>
        <taxon>asterids</taxon>
        <taxon>lamiids</taxon>
        <taxon>Lamiales</taxon>
        <taxon>Pedaliaceae</taxon>
        <taxon>Sesamum</taxon>
    </lineage>
</organism>
<feature type="compositionally biased region" description="Low complexity" evidence="1">
    <location>
        <begin position="32"/>
        <end position="49"/>
    </location>
</feature>
<dbReference type="EMBL" id="JACGWJ010000191">
    <property type="protein sequence ID" value="KAL0294326.1"/>
    <property type="molecule type" value="Genomic_DNA"/>
</dbReference>
<feature type="compositionally biased region" description="Basic residues" evidence="1">
    <location>
        <begin position="64"/>
        <end position="74"/>
    </location>
</feature>
<evidence type="ECO:0000313" key="2">
    <source>
        <dbReference type="EMBL" id="KAL0294326.1"/>
    </source>
</evidence>
<comment type="caution">
    <text evidence="2">The sequence shown here is derived from an EMBL/GenBank/DDBJ whole genome shotgun (WGS) entry which is preliminary data.</text>
</comment>